<name>A0A4U8V1K8_STECR</name>
<dbReference type="AlphaFoldDB" id="A0A4U8V1K8"/>
<feature type="compositionally biased region" description="Basic and acidic residues" evidence="1">
    <location>
        <begin position="1"/>
        <end position="10"/>
    </location>
</feature>
<dbReference type="EMBL" id="AZBU02000001">
    <property type="protein sequence ID" value="TMS39806.1"/>
    <property type="molecule type" value="Genomic_DNA"/>
</dbReference>
<sequence length="74" mass="8616">MNAKEIKIESRTQYSPKKASQSKSREGHDRELHKISAKKPNVRSKRSAESQPRQRITSLADYYILCILAFFCFL</sequence>
<accession>A0A4U8V1K8</accession>
<organism evidence="2">
    <name type="scientific">Steinernema carpocapsae</name>
    <name type="common">Entomopathogenic nematode</name>
    <dbReference type="NCBI Taxonomy" id="34508"/>
    <lineage>
        <taxon>Eukaryota</taxon>
        <taxon>Metazoa</taxon>
        <taxon>Ecdysozoa</taxon>
        <taxon>Nematoda</taxon>
        <taxon>Chromadorea</taxon>
        <taxon>Rhabditida</taxon>
        <taxon>Tylenchina</taxon>
        <taxon>Panagrolaimomorpha</taxon>
        <taxon>Strongyloidoidea</taxon>
        <taxon>Steinernematidae</taxon>
        <taxon>Steinernema</taxon>
    </lineage>
</organism>
<protein>
    <submittedName>
        <fullName evidence="2">Uncharacterized protein</fullName>
    </submittedName>
</protein>
<comment type="caution">
    <text evidence="2">The sequence shown here is derived from an EMBL/GenBank/DDBJ whole genome shotgun (WGS) entry which is preliminary data.</text>
</comment>
<reference evidence="2" key="1">
    <citation type="submission" date="2013-11" db="EMBL/GenBank/DDBJ databases">
        <authorList>
            <person name="Sternberg P."/>
            <person name="Dillman A."/>
            <person name="Macchietto M."/>
        </authorList>
    </citation>
    <scope>NUCLEOTIDE SEQUENCE</scope>
    <source>
        <strain evidence="2">ALL</strain>
    </source>
</reference>
<reference evidence="2" key="2">
    <citation type="journal article" date="2015" name="Genome Biol.">
        <title>Comparative genomics of Steinernema reveals deeply conserved gene regulatory networks.</title>
        <authorList>
            <person name="Dillman A.R."/>
            <person name="Macchietto M."/>
            <person name="Porter C.F."/>
            <person name="Rogers A."/>
            <person name="Williams B."/>
            <person name="Antoshechkin I."/>
            <person name="Lee M.M."/>
            <person name="Goodwin Z."/>
            <person name="Lu X."/>
            <person name="Lewis E.E."/>
            <person name="Goodrich-Blair H."/>
            <person name="Stock S.P."/>
            <person name="Adams B.J."/>
            <person name="Sternberg P.W."/>
            <person name="Mortazavi A."/>
        </authorList>
    </citation>
    <scope>NUCLEOTIDE SEQUENCE [LARGE SCALE GENOMIC DNA]</scope>
    <source>
        <strain evidence="2">ALL</strain>
    </source>
</reference>
<reference evidence="2" key="3">
    <citation type="journal article" date="2019" name="G3 (Bethesda)">
        <title>Hybrid Assembly of the Genome of the Entomopathogenic Nematode Steinernema carpocapsae Identifies the X-Chromosome.</title>
        <authorList>
            <person name="Serra L."/>
            <person name="Macchietto M."/>
            <person name="Macias-Munoz A."/>
            <person name="McGill C.J."/>
            <person name="Rodriguez I.M."/>
            <person name="Rodriguez B."/>
            <person name="Murad R."/>
            <person name="Mortazavi A."/>
        </authorList>
    </citation>
    <scope>NUCLEOTIDE SEQUENCE [LARGE SCALE GENOMIC DNA]</scope>
    <source>
        <strain evidence="2">ALL</strain>
    </source>
</reference>
<feature type="compositionally biased region" description="Polar residues" evidence="1">
    <location>
        <begin position="11"/>
        <end position="22"/>
    </location>
</feature>
<proteinExistence type="predicted"/>
<feature type="region of interest" description="Disordered" evidence="1">
    <location>
        <begin position="1"/>
        <end position="54"/>
    </location>
</feature>
<feature type="compositionally biased region" description="Basic and acidic residues" evidence="1">
    <location>
        <begin position="23"/>
        <end position="34"/>
    </location>
</feature>
<feature type="compositionally biased region" description="Basic residues" evidence="1">
    <location>
        <begin position="35"/>
        <end position="45"/>
    </location>
</feature>
<gene>
    <name evidence="2" type="ORF">L596_006279</name>
</gene>
<evidence type="ECO:0000256" key="1">
    <source>
        <dbReference type="SAM" id="MobiDB-lite"/>
    </source>
</evidence>
<evidence type="ECO:0000313" key="2">
    <source>
        <dbReference type="EMBL" id="TMS39806.1"/>
    </source>
</evidence>